<proteinExistence type="predicted"/>
<reference evidence="1" key="1">
    <citation type="submission" date="2020-01" db="EMBL/GenBank/DDBJ databases">
        <title>Patterns of diversity and host range of bacteriophage communities associated with bean-nodulatin bacteria.</title>
        <authorList>
            <person name="Vann Cauwenberghe J."/>
            <person name="Santamaria R.I."/>
            <person name="Bustos P."/>
            <person name="Juarez S."/>
            <person name="Gonzalez V."/>
        </authorList>
    </citation>
    <scope>NUCLEOTIDE SEQUENCE</scope>
</reference>
<name>A0A7S5QY76_9CAUD</name>
<dbReference type="Proteomes" id="UP000605518">
    <property type="component" value="Segment"/>
</dbReference>
<keyword evidence="2" id="KW-1185">Reference proteome</keyword>
<dbReference type="EMBL" id="MN988486">
    <property type="protein sequence ID" value="QIG68047.1"/>
    <property type="molecule type" value="Genomic_DNA"/>
</dbReference>
<accession>A0A7S5QY76</accession>
<evidence type="ECO:0000313" key="2">
    <source>
        <dbReference type="Proteomes" id="UP000605518"/>
    </source>
</evidence>
<organism evidence="1 2">
    <name type="scientific">Rhizobium phage RHph_Y68</name>
    <dbReference type="NCBI Taxonomy" id="2509787"/>
    <lineage>
        <taxon>Viruses</taxon>
        <taxon>Duplodnaviria</taxon>
        <taxon>Heunggongvirae</taxon>
        <taxon>Uroviricota</taxon>
        <taxon>Caudoviricetes</taxon>
        <taxon>Pootjesviridae</taxon>
        <taxon>Staniewskivirinae</taxon>
        <taxon>Trinifflemingvirus</taxon>
        <taxon>Trinifflemingvirus Y68</taxon>
    </lineage>
</organism>
<evidence type="ECO:0000313" key="1">
    <source>
        <dbReference type="EMBL" id="QIG68047.1"/>
    </source>
</evidence>
<protein>
    <submittedName>
        <fullName evidence="1">Uncharacterized protein</fullName>
    </submittedName>
</protein>
<sequence>MYNQNLLNVEERNAMFPDTFEILESDFRQNLEVGSYAQICLEAEGENGERFWTQITQRETVDGLIVYKATVENDLIIYNLPIHSFVSFGPEHVLKVMA</sequence>
<gene>
    <name evidence="1" type="ORF">EVB55_112</name>
</gene>